<dbReference type="AlphaFoldDB" id="A0A5J4FZ23"/>
<keyword evidence="2" id="KW-1185">Reference proteome</keyword>
<accession>A0A5J4FZ23</accession>
<dbReference type="Gene3D" id="2.170.120.40">
    <property type="entry name" value="YbbR-like domain"/>
    <property type="match status" value="1"/>
</dbReference>
<gene>
    <name evidence="1" type="ORF">ULMS_21560</name>
</gene>
<dbReference type="EMBL" id="BKCF01000004">
    <property type="protein sequence ID" value="GEQ86648.1"/>
    <property type="molecule type" value="Genomic_DNA"/>
</dbReference>
<evidence type="ECO:0000313" key="2">
    <source>
        <dbReference type="Proteomes" id="UP000326994"/>
    </source>
</evidence>
<dbReference type="Gene3D" id="2.170.120.30">
    <property type="match status" value="1"/>
</dbReference>
<sequence length="276" mass="31071">MKANIEYVNVPTDKLLANDNLSTLTFDLQSNKFEAIYYGTKTPIIRVDVGAYLVSSKKKAIVDKATLELLILNQVNKNLTIRNISVNELEINLDDIETKKVPVKPITSITFKNGFDGVGAAKINPDSILLKGPLKLLDSISEISTIKFNRDNIDKSLRVKIPLNPLISNDVFMEETSITYALKVEEFSQKIVTVPVKLINAPQSGSIKLIPNRVEVDFTVSLSLFNEIRAEDFKVICDYAKRNSEENFMIPEIVTFPKEIKDAELTTKKIDFLIFK</sequence>
<protein>
    <recommendedName>
        <fullName evidence="3">YbbR-like domain-containing protein</fullName>
    </recommendedName>
</protein>
<proteinExistence type="predicted"/>
<reference evidence="1 2" key="1">
    <citation type="submission" date="2019-08" db="EMBL/GenBank/DDBJ databases">
        <title>Ulvibacter marinistellae sp. nov., isolated from a starfish, Patiria pectinifera.</title>
        <authorList>
            <person name="Kawano K."/>
            <person name="Ushijima N."/>
            <person name="Kihara M."/>
            <person name="Itoh H."/>
        </authorList>
    </citation>
    <scope>NUCLEOTIDE SEQUENCE [LARGE SCALE GENOMIC DNA]</scope>
    <source>
        <strain evidence="1 2">KK4</strain>
    </source>
</reference>
<comment type="caution">
    <text evidence="1">The sequence shown here is derived from an EMBL/GenBank/DDBJ whole genome shotgun (WGS) entry which is preliminary data.</text>
</comment>
<evidence type="ECO:0008006" key="3">
    <source>
        <dbReference type="Google" id="ProtNLM"/>
    </source>
</evidence>
<name>A0A5J4FZ23_9FLAO</name>
<dbReference type="Proteomes" id="UP000326994">
    <property type="component" value="Unassembled WGS sequence"/>
</dbReference>
<evidence type="ECO:0000313" key="1">
    <source>
        <dbReference type="EMBL" id="GEQ86648.1"/>
    </source>
</evidence>
<organism evidence="1 2">
    <name type="scientific">Patiriisocius marinistellae</name>
    <dbReference type="NCBI Taxonomy" id="2494560"/>
    <lineage>
        <taxon>Bacteria</taxon>
        <taxon>Pseudomonadati</taxon>
        <taxon>Bacteroidota</taxon>
        <taxon>Flavobacteriia</taxon>
        <taxon>Flavobacteriales</taxon>
        <taxon>Flavobacteriaceae</taxon>
        <taxon>Patiriisocius</taxon>
    </lineage>
</organism>